<dbReference type="SMART" id="SM00418">
    <property type="entry name" value="HTH_ARSR"/>
    <property type="match status" value="1"/>
</dbReference>
<dbReference type="Pfam" id="PF01022">
    <property type="entry name" value="HTH_5"/>
    <property type="match status" value="1"/>
</dbReference>
<evidence type="ECO:0000313" key="5">
    <source>
        <dbReference type="EMBL" id="RZV40579.1"/>
    </source>
</evidence>
<name>A0A520XHC2_9DELT</name>
<dbReference type="PANTHER" id="PTHR33154:SF18">
    <property type="entry name" value="ARSENICAL RESISTANCE OPERON REPRESSOR"/>
    <property type="match status" value="1"/>
</dbReference>
<feature type="domain" description="HTH arsR-type" evidence="4">
    <location>
        <begin position="1"/>
        <end position="94"/>
    </location>
</feature>
<dbReference type="AlphaFoldDB" id="A0A520XHC2"/>
<evidence type="ECO:0000313" key="6">
    <source>
        <dbReference type="Proteomes" id="UP000322454"/>
    </source>
</evidence>
<sequence length="94" mass="10757">MSIGRLRDIFYALSDKVRLEIISLLIDNGEMCVCKFQEIFKISQPNLSFHLGILRKSGLVTTRRKGTWMNYSLNGENEVLKNLLPLIKKASAEK</sequence>
<gene>
    <name evidence="5" type="ORF">EVJ48_01070</name>
</gene>
<comment type="caution">
    <text evidence="5">The sequence shown here is derived from an EMBL/GenBank/DDBJ whole genome shotgun (WGS) entry which is preliminary data.</text>
</comment>
<keyword evidence="2" id="KW-0238">DNA-binding</keyword>
<evidence type="ECO:0000256" key="3">
    <source>
        <dbReference type="ARBA" id="ARBA00023163"/>
    </source>
</evidence>
<reference evidence="5 6" key="1">
    <citation type="submission" date="2019-01" db="EMBL/GenBank/DDBJ databases">
        <title>Insights into ecological role of a new deltaproteobacterial order Candidatus Sinidesulfobacterales (Sva0485) by metagenomics and metatranscriptomics.</title>
        <authorList>
            <person name="Tan S."/>
            <person name="Liu J."/>
            <person name="Fang Y."/>
            <person name="Hedlund B."/>
            <person name="Lian Z.-H."/>
            <person name="Huang L.-Y."/>
            <person name="Li J.-T."/>
            <person name="Huang L.-N."/>
            <person name="Li W.-J."/>
            <person name="Jiang H.-C."/>
            <person name="Dong H.-L."/>
            <person name="Shu W.-S."/>
        </authorList>
    </citation>
    <scope>NUCLEOTIDE SEQUENCE [LARGE SCALE GENOMIC DNA]</scope>
    <source>
        <strain evidence="5">AP4</strain>
    </source>
</reference>
<protein>
    <submittedName>
        <fullName evidence="5">Transcriptional regulator</fullName>
    </submittedName>
</protein>
<dbReference type="InterPro" id="IPR011991">
    <property type="entry name" value="ArsR-like_HTH"/>
</dbReference>
<dbReference type="Gene3D" id="1.10.10.10">
    <property type="entry name" value="Winged helix-like DNA-binding domain superfamily/Winged helix DNA-binding domain"/>
    <property type="match status" value="1"/>
</dbReference>
<dbReference type="SUPFAM" id="SSF46785">
    <property type="entry name" value="Winged helix' DNA-binding domain"/>
    <property type="match status" value="1"/>
</dbReference>
<dbReference type="PROSITE" id="PS50987">
    <property type="entry name" value="HTH_ARSR_2"/>
    <property type="match status" value="1"/>
</dbReference>
<dbReference type="GO" id="GO:0003700">
    <property type="term" value="F:DNA-binding transcription factor activity"/>
    <property type="evidence" value="ECO:0007669"/>
    <property type="project" value="InterPro"/>
</dbReference>
<dbReference type="PANTHER" id="PTHR33154">
    <property type="entry name" value="TRANSCRIPTIONAL REGULATOR, ARSR FAMILY"/>
    <property type="match status" value="1"/>
</dbReference>
<dbReference type="InterPro" id="IPR036388">
    <property type="entry name" value="WH-like_DNA-bd_sf"/>
</dbReference>
<evidence type="ECO:0000259" key="4">
    <source>
        <dbReference type="PROSITE" id="PS50987"/>
    </source>
</evidence>
<evidence type="ECO:0000256" key="1">
    <source>
        <dbReference type="ARBA" id="ARBA00023015"/>
    </source>
</evidence>
<keyword evidence="3" id="KW-0804">Transcription</keyword>
<dbReference type="InterPro" id="IPR001845">
    <property type="entry name" value="HTH_ArsR_DNA-bd_dom"/>
</dbReference>
<dbReference type="PRINTS" id="PR00778">
    <property type="entry name" value="HTHARSR"/>
</dbReference>
<dbReference type="GO" id="GO:0003677">
    <property type="term" value="F:DNA binding"/>
    <property type="evidence" value="ECO:0007669"/>
    <property type="project" value="UniProtKB-KW"/>
</dbReference>
<dbReference type="NCBIfam" id="NF033788">
    <property type="entry name" value="HTH_metalloreg"/>
    <property type="match status" value="1"/>
</dbReference>
<dbReference type="CDD" id="cd00090">
    <property type="entry name" value="HTH_ARSR"/>
    <property type="match status" value="1"/>
</dbReference>
<dbReference type="Proteomes" id="UP000322454">
    <property type="component" value="Unassembled WGS sequence"/>
</dbReference>
<dbReference type="InterPro" id="IPR036390">
    <property type="entry name" value="WH_DNA-bd_sf"/>
</dbReference>
<proteinExistence type="predicted"/>
<evidence type="ECO:0000256" key="2">
    <source>
        <dbReference type="ARBA" id="ARBA00023125"/>
    </source>
</evidence>
<dbReference type="EMBL" id="SHMQ01000001">
    <property type="protein sequence ID" value="RZV40579.1"/>
    <property type="molecule type" value="Genomic_DNA"/>
</dbReference>
<organism evidence="5 6">
    <name type="scientific">Candidatus Acidulodesulfobacterium acidiphilum</name>
    <dbReference type="NCBI Taxonomy" id="2597224"/>
    <lineage>
        <taxon>Bacteria</taxon>
        <taxon>Deltaproteobacteria</taxon>
        <taxon>Candidatus Acidulodesulfobacterales</taxon>
        <taxon>Candidatus Acidulodesulfobacterium</taxon>
    </lineage>
</organism>
<dbReference type="InterPro" id="IPR051081">
    <property type="entry name" value="HTH_MetalResp_TranReg"/>
</dbReference>
<keyword evidence="1" id="KW-0805">Transcription regulation</keyword>
<accession>A0A520XHC2</accession>